<keyword evidence="1" id="KW-0805">Transcription regulation</keyword>
<sequence>MRVSLSLTRDSLSRLTSIIRYKYPSFPSSRPQNRNPNSEKILFFPRFLARQTLCLTGFAPTASNRPRWCSATRRLPTPSPGLVPDETSESVPVGGSIATMSERLGLDATIKDRANELYKRVEDQKSSRGRNQNALMAACLVAYTLLVERREAANSTRKETGQAKEYIVKQLGLESGQPITDPIWKFHPADFMRRFCSSFDMNNQAVEAAKEAILKSEEFDLRYRFSCVLFRKKCKLS</sequence>
<evidence type="ECO:0000256" key="1">
    <source>
        <dbReference type="ARBA" id="ARBA00023015"/>
    </source>
</evidence>
<feature type="domain" description="Transcription factor TFIIB cyclin-like" evidence="3">
    <location>
        <begin position="97"/>
        <end position="146"/>
    </location>
</feature>
<dbReference type="Gene3D" id="1.10.472.10">
    <property type="entry name" value="Cyclin-like"/>
    <property type="match status" value="1"/>
</dbReference>
<keyword evidence="2" id="KW-0804">Transcription</keyword>
<dbReference type="GO" id="GO:0017025">
    <property type="term" value="F:TBP-class protein binding"/>
    <property type="evidence" value="ECO:0007669"/>
    <property type="project" value="InterPro"/>
</dbReference>
<comment type="caution">
    <text evidence="4">The sequence shown here is derived from an EMBL/GenBank/DDBJ whole genome shotgun (WGS) entry which is preliminary data.</text>
</comment>
<dbReference type="SUPFAM" id="SSF47954">
    <property type="entry name" value="Cyclin-like"/>
    <property type="match status" value="1"/>
</dbReference>
<dbReference type="Pfam" id="PF00382">
    <property type="entry name" value="TFIIB"/>
    <property type="match status" value="1"/>
</dbReference>
<dbReference type="PRINTS" id="PR00685">
    <property type="entry name" value="TIFACTORIIB"/>
</dbReference>
<dbReference type="EMBL" id="JXTC01000226">
    <property type="protein sequence ID" value="PON81058.1"/>
    <property type="molecule type" value="Genomic_DNA"/>
</dbReference>
<proteinExistence type="predicted"/>
<dbReference type="GO" id="GO:0005634">
    <property type="term" value="C:nucleus"/>
    <property type="evidence" value="ECO:0007669"/>
    <property type="project" value="TreeGrafter"/>
</dbReference>
<dbReference type="InParanoid" id="A0A2P5E676"/>
<evidence type="ECO:0000259" key="3">
    <source>
        <dbReference type="Pfam" id="PF00382"/>
    </source>
</evidence>
<reference evidence="5" key="1">
    <citation type="submission" date="2016-06" db="EMBL/GenBank/DDBJ databases">
        <title>Parallel loss of symbiosis genes in relatives of nitrogen-fixing non-legume Parasponia.</title>
        <authorList>
            <person name="Van Velzen R."/>
            <person name="Holmer R."/>
            <person name="Bu F."/>
            <person name="Rutten L."/>
            <person name="Van Zeijl A."/>
            <person name="Liu W."/>
            <person name="Santuari L."/>
            <person name="Cao Q."/>
            <person name="Sharma T."/>
            <person name="Shen D."/>
            <person name="Roswanjaya Y."/>
            <person name="Wardhani T."/>
            <person name="Kalhor M.S."/>
            <person name="Jansen J."/>
            <person name="Van den Hoogen J."/>
            <person name="Gungor B."/>
            <person name="Hartog M."/>
            <person name="Hontelez J."/>
            <person name="Verver J."/>
            <person name="Yang W.-C."/>
            <person name="Schijlen E."/>
            <person name="Repin R."/>
            <person name="Schilthuizen M."/>
            <person name="Schranz E."/>
            <person name="Heidstra R."/>
            <person name="Miyata K."/>
            <person name="Fedorova E."/>
            <person name="Kohlen W."/>
            <person name="Bisseling T."/>
            <person name="Smit S."/>
            <person name="Geurts R."/>
        </authorList>
    </citation>
    <scope>NUCLEOTIDE SEQUENCE [LARGE SCALE GENOMIC DNA]</scope>
    <source>
        <strain evidence="5">cv. RG33-2</strain>
    </source>
</reference>
<protein>
    <submittedName>
        <fullName evidence="4">TFIIB transcription factor</fullName>
    </submittedName>
</protein>
<evidence type="ECO:0000313" key="5">
    <source>
        <dbReference type="Proteomes" id="UP000237000"/>
    </source>
</evidence>
<dbReference type="STRING" id="63057.A0A2P5E676"/>
<dbReference type="PANTHER" id="PTHR11618">
    <property type="entry name" value="TRANSCRIPTION INITIATION FACTOR IIB-RELATED"/>
    <property type="match status" value="1"/>
</dbReference>
<dbReference type="InterPro" id="IPR013150">
    <property type="entry name" value="TFIIB_cyclin"/>
</dbReference>
<dbReference type="GO" id="GO:0097550">
    <property type="term" value="C:transcription preinitiation complex"/>
    <property type="evidence" value="ECO:0007669"/>
    <property type="project" value="TreeGrafter"/>
</dbReference>
<dbReference type="OrthoDB" id="25790at2759"/>
<name>A0A2P5E676_TREOI</name>
<dbReference type="InterPro" id="IPR000812">
    <property type="entry name" value="TFIIB"/>
</dbReference>
<dbReference type="PANTHER" id="PTHR11618:SF78">
    <property type="entry name" value="TRANSCRIPTION INITIATION FACTOR IIB-2"/>
    <property type="match status" value="1"/>
</dbReference>
<dbReference type="GO" id="GO:0070897">
    <property type="term" value="P:transcription preinitiation complex assembly"/>
    <property type="evidence" value="ECO:0007669"/>
    <property type="project" value="InterPro"/>
</dbReference>
<evidence type="ECO:0000313" key="4">
    <source>
        <dbReference type="EMBL" id="PON81058.1"/>
    </source>
</evidence>
<evidence type="ECO:0000256" key="2">
    <source>
        <dbReference type="ARBA" id="ARBA00023163"/>
    </source>
</evidence>
<organism evidence="4 5">
    <name type="scientific">Trema orientale</name>
    <name type="common">Charcoal tree</name>
    <name type="synonym">Celtis orientalis</name>
    <dbReference type="NCBI Taxonomy" id="63057"/>
    <lineage>
        <taxon>Eukaryota</taxon>
        <taxon>Viridiplantae</taxon>
        <taxon>Streptophyta</taxon>
        <taxon>Embryophyta</taxon>
        <taxon>Tracheophyta</taxon>
        <taxon>Spermatophyta</taxon>
        <taxon>Magnoliopsida</taxon>
        <taxon>eudicotyledons</taxon>
        <taxon>Gunneridae</taxon>
        <taxon>Pentapetalae</taxon>
        <taxon>rosids</taxon>
        <taxon>fabids</taxon>
        <taxon>Rosales</taxon>
        <taxon>Cannabaceae</taxon>
        <taxon>Trema</taxon>
    </lineage>
</organism>
<dbReference type="Proteomes" id="UP000237000">
    <property type="component" value="Unassembled WGS sequence"/>
</dbReference>
<keyword evidence="5" id="KW-1185">Reference proteome</keyword>
<gene>
    <name evidence="4" type="ORF">TorRG33x02_231760</name>
</gene>
<dbReference type="AlphaFoldDB" id="A0A2P5E676"/>
<accession>A0A2P5E676</accession>
<dbReference type="InterPro" id="IPR036915">
    <property type="entry name" value="Cyclin-like_sf"/>
</dbReference>